<keyword evidence="1" id="KW-1133">Transmembrane helix</keyword>
<reference evidence="2 3" key="1">
    <citation type="submission" date="2018-10" db="EMBL/GenBank/DDBJ databases">
        <title>Genomic Encyclopedia of Type Strains, Phase IV (KMG-IV): sequencing the most valuable type-strain genomes for metagenomic binning, comparative biology and taxonomic classification.</title>
        <authorList>
            <person name="Goeker M."/>
        </authorList>
    </citation>
    <scope>NUCLEOTIDE SEQUENCE [LARGE SCALE GENOMIC DNA]</scope>
    <source>
        <strain evidence="2 3">DSM 19791</strain>
    </source>
</reference>
<comment type="caution">
    <text evidence="2">The sequence shown here is derived from an EMBL/GenBank/DDBJ whole genome shotgun (WGS) entry which is preliminary data.</text>
</comment>
<sequence>MNQFHSDSGVSGETAVPECREKTIQYTVLAELTLLQVLKMSLSRWKIIAAIFVACMTTYYTYINFATFKYVAQIKLVPAPSSENSLRSGIGGLAALAGLRLNEGQNLPPFLVYTEQLRSREVAEQLSRDPTIMRGLFAAEWDPTAQRWREHKTFFSGLRDVVKGVLGVPVYEWAPPGAAQLQRFLELQLEVEENKLTSVVTLSFAHPDSAFAKRFLTRLHQVTDEIIRARNLRRANENIRNLELRLRQTDIASYRQAIADILAVQERSRMMASANVAYAAEPIGEAYTPDRPTRPRAGLLLVMTVVGSLLLGMILSLAIEFHQRNPGAARL</sequence>
<keyword evidence="1" id="KW-0812">Transmembrane</keyword>
<dbReference type="RefSeq" id="WP_147423389.1">
    <property type="nucleotide sequence ID" value="NZ_RBWX01000007.1"/>
</dbReference>
<proteinExistence type="predicted"/>
<dbReference type="InterPro" id="IPR050445">
    <property type="entry name" value="Bact_polysacc_biosynth/exp"/>
</dbReference>
<dbReference type="Proteomes" id="UP000276029">
    <property type="component" value="Unassembled WGS sequence"/>
</dbReference>
<evidence type="ECO:0000313" key="2">
    <source>
        <dbReference type="EMBL" id="RKS90878.1"/>
    </source>
</evidence>
<dbReference type="EMBL" id="RBWX01000007">
    <property type="protein sequence ID" value="RKS90878.1"/>
    <property type="molecule type" value="Genomic_DNA"/>
</dbReference>
<name>A0ABX9T0E0_SPHMI</name>
<dbReference type="PANTHER" id="PTHR32309">
    <property type="entry name" value="TYROSINE-PROTEIN KINASE"/>
    <property type="match status" value="1"/>
</dbReference>
<accession>A0ABX9T0E0</accession>
<feature type="transmembrane region" description="Helical" evidence="1">
    <location>
        <begin position="299"/>
        <end position="319"/>
    </location>
</feature>
<organism evidence="2 3">
    <name type="scientific">Sphingosinicella microcystinivorans</name>
    <dbReference type="NCBI Taxonomy" id="335406"/>
    <lineage>
        <taxon>Bacteria</taxon>
        <taxon>Pseudomonadati</taxon>
        <taxon>Pseudomonadota</taxon>
        <taxon>Alphaproteobacteria</taxon>
        <taxon>Sphingomonadales</taxon>
        <taxon>Sphingosinicellaceae</taxon>
        <taxon>Sphingosinicella</taxon>
    </lineage>
</organism>
<protein>
    <submittedName>
        <fullName evidence="2">Subunit length determinant protein</fullName>
    </submittedName>
</protein>
<dbReference type="PANTHER" id="PTHR32309:SF13">
    <property type="entry name" value="FERRIC ENTEROBACTIN TRANSPORT PROTEIN FEPE"/>
    <property type="match status" value="1"/>
</dbReference>
<feature type="transmembrane region" description="Helical" evidence="1">
    <location>
        <begin position="47"/>
        <end position="65"/>
    </location>
</feature>
<evidence type="ECO:0000313" key="3">
    <source>
        <dbReference type="Proteomes" id="UP000276029"/>
    </source>
</evidence>
<keyword evidence="1" id="KW-0472">Membrane</keyword>
<evidence type="ECO:0000256" key="1">
    <source>
        <dbReference type="SAM" id="Phobius"/>
    </source>
</evidence>
<keyword evidence="3" id="KW-1185">Reference proteome</keyword>
<gene>
    <name evidence="2" type="ORF">DFR51_0420</name>
</gene>